<reference evidence="3" key="1">
    <citation type="submission" date="2025-08" db="UniProtKB">
        <authorList>
            <consortium name="RefSeq"/>
        </authorList>
    </citation>
    <scope>IDENTIFICATION</scope>
</reference>
<dbReference type="AlphaFoldDB" id="A0A3Q0IYN3"/>
<evidence type="ECO:0000313" key="3">
    <source>
        <dbReference type="RefSeq" id="XP_026681361.1"/>
    </source>
</evidence>
<keyword evidence="2" id="KW-1185">Reference proteome</keyword>
<feature type="compositionally biased region" description="Basic residues" evidence="1">
    <location>
        <begin position="74"/>
        <end position="83"/>
    </location>
</feature>
<organism evidence="2 3">
    <name type="scientific">Diaphorina citri</name>
    <name type="common">Asian citrus psyllid</name>
    <dbReference type="NCBI Taxonomy" id="121845"/>
    <lineage>
        <taxon>Eukaryota</taxon>
        <taxon>Metazoa</taxon>
        <taxon>Ecdysozoa</taxon>
        <taxon>Arthropoda</taxon>
        <taxon>Hexapoda</taxon>
        <taxon>Insecta</taxon>
        <taxon>Pterygota</taxon>
        <taxon>Neoptera</taxon>
        <taxon>Paraneoptera</taxon>
        <taxon>Hemiptera</taxon>
        <taxon>Sternorrhyncha</taxon>
        <taxon>Psylloidea</taxon>
        <taxon>Psyllidae</taxon>
        <taxon>Diaphorininae</taxon>
        <taxon>Diaphorina</taxon>
    </lineage>
</organism>
<dbReference type="GeneID" id="108252728"/>
<feature type="compositionally biased region" description="Basic residues" evidence="1">
    <location>
        <begin position="205"/>
        <end position="217"/>
    </location>
</feature>
<sequence>MDHQEHQDNHGFRCEDLCSKCAQELNCDDTGDLHHSSSHSSQGHHQSSSHSGCSRKTGSVCDSKPKGSHSSLSGHHRGCSGSRHRLSACPSDISIDENCPIHGKLSRSHHGEDSPSSAGSECKATACQQKPQVRFSDCDTTGPDGLAARERSPSESRSHSRHRTEPPARSRSGQPGRDVGKTPSGKDFPQKGQTSCEPQITLSVHRSKSHSSRRSSKPRATDSPACSARNFNESKMKFDLVFENICENLSDEMYRIQKDECITCCVPSYITKGKSKMGGRQSKCDVSLVVELVQQLVVELVQQMAELSQQLVVELVHVPLNLKTTDIICEINNQLHEAFNIRFPLPRMAITALPYVTPVIVPLNLKTTDIISEINNQLHEAFNIRFPLPRMAITGLPYVTPVICAQELNCDDTGDLHHSSSHSSQGHHQSSSHSGCSRKTGSVCDSKPKGSHSSLSGHHRGCSGSRHRLSACPSDISIDENCPIHGKLSRSHHGEDSPSSAGSECKATACQQKPQVHHQCAQELNCDDTGDLHHSHMIDETI</sequence>
<feature type="region of interest" description="Disordered" evidence="1">
    <location>
        <begin position="415"/>
        <end position="466"/>
    </location>
</feature>
<name>A0A3Q0IYN3_DIACI</name>
<feature type="region of interest" description="Disordered" evidence="1">
    <location>
        <begin position="133"/>
        <end position="228"/>
    </location>
</feature>
<feature type="compositionally biased region" description="Polar residues" evidence="1">
    <location>
        <begin position="191"/>
        <end position="204"/>
    </location>
</feature>
<dbReference type="KEGG" id="dci:108252728"/>
<accession>A0A3Q0IYN3</accession>
<dbReference type="PaxDb" id="121845-A0A3Q0IYN3"/>
<dbReference type="RefSeq" id="XP_026681361.1">
    <property type="nucleotide sequence ID" value="XM_026825560.1"/>
</dbReference>
<evidence type="ECO:0000313" key="2">
    <source>
        <dbReference type="Proteomes" id="UP000079169"/>
    </source>
</evidence>
<feature type="compositionally biased region" description="Low complexity" evidence="1">
    <location>
        <begin position="421"/>
        <end position="435"/>
    </location>
</feature>
<feature type="compositionally biased region" description="Basic residues" evidence="1">
    <location>
        <begin position="457"/>
        <end position="466"/>
    </location>
</feature>
<gene>
    <name evidence="3" type="primary">LOC108252728</name>
</gene>
<feature type="compositionally biased region" description="Low complexity" evidence="1">
    <location>
        <begin position="38"/>
        <end position="52"/>
    </location>
</feature>
<proteinExistence type="predicted"/>
<evidence type="ECO:0000256" key="1">
    <source>
        <dbReference type="SAM" id="MobiDB-lite"/>
    </source>
</evidence>
<feature type="compositionally biased region" description="Basic and acidic residues" evidence="1">
    <location>
        <begin position="147"/>
        <end position="168"/>
    </location>
</feature>
<dbReference type="Proteomes" id="UP000079169">
    <property type="component" value="Unplaced"/>
</dbReference>
<protein>
    <submittedName>
        <fullName evidence="3">Uncharacterized protein LOC108252728</fullName>
    </submittedName>
</protein>
<feature type="region of interest" description="Disordered" evidence="1">
    <location>
        <begin position="104"/>
        <end position="123"/>
    </location>
</feature>
<feature type="region of interest" description="Disordered" evidence="1">
    <location>
        <begin position="32"/>
        <end position="83"/>
    </location>
</feature>